<keyword evidence="2" id="KW-1185">Reference proteome</keyword>
<organism evidence="1 2">
    <name type="scientific">Mucuna pruriens</name>
    <name type="common">Velvet bean</name>
    <name type="synonym">Dolichos pruriens</name>
    <dbReference type="NCBI Taxonomy" id="157652"/>
    <lineage>
        <taxon>Eukaryota</taxon>
        <taxon>Viridiplantae</taxon>
        <taxon>Streptophyta</taxon>
        <taxon>Embryophyta</taxon>
        <taxon>Tracheophyta</taxon>
        <taxon>Spermatophyta</taxon>
        <taxon>Magnoliopsida</taxon>
        <taxon>eudicotyledons</taxon>
        <taxon>Gunneridae</taxon>
        <taxon>Pentapetalae</taxon>
        <taxon>rosids</taxon>
        <taxon>fabids</taxon>
        <taxon>Fabales</taxon>
        <taxon>Fabaceae</taxon>
        <taxon>Papilionoideae</taxon>
        <taxon>50 kb inversion clade</taxon>
        <taxon>NPAAA clade</taxon>
        <taxon>indigoferoid/millettioid clade</taxon>
        <taxon>Phaseoleae</taxon>
        <taxon>Mucuna</taxon>
    </lineage>
</organism>
<sequence>MILHQKGGGVGVVLNSRPTKVETEPGADSQVQQSTRAVSLPFPSRAVLIRRFKTDEDLLKLFRKVEINISLLDAIKQVLKYAKFLKELCVHIRKKMKGAIEIGGILSALVKHEDANAEFNESCQRNVKIRAFSLCHAPLVTALSLMPCWT</sequence>
<dbReference type="OrthoDB" id="913581at2759"/>
<accession>A0A371G4H0</accession>
<evidence type="ECO:0000313" key="2">
    <source>
        <dbReference type="Proteomes" id="UP000257109"/>
    </source>
</evidence>
<name>A0A371G4H0_MUCPR</name>
<protein>
    <submittedName>
        <fullName evidence="1">Uncharacterized protein</fullName>
    </submittedName>
</protein>
<evidence type="ECO:0000313" key="1">
    <source>
        <dbReference type="EMBL" id="RDX85444.1"/>
    </source>
</evidence>
<gene>
    <name evidence="1" type="ORF">CR513_33367</name>
</gene>
<dbReference type="EMBL" id="QJKJ01006796">
    <property type="protein sequence ID" value="RDX85444.1"/>
    <property type="molecule type" value="Genomic_DNA"/>
</dbReference>
<dbReference type="AlphaFoldDB" id="A0A371G4H0"/>
<comment type="caution">
    <text evidence="1">The sequence shown here is derived from an EMBL/GenBank/DDBJ whole genome shotgun (WGS) entry which is preliminary data.</text>
</comment>
<reference evidence="1" key="1">
    <citation type="submission" date="2018-05" db="EMBL/GenBank/DDBJ databases">
        <title>Draft genome of Mucuna pruriens seed.</title>
        <authorList>
            <person name="Nnadi N.E."/>
            <person name="Vos R."/>
            <person name="Hasami M.H."/>
            <person name="Devisetty U.K."/>
            <person name="Aguiy J.C."/>
        </authorList>
    </citation>
    <scope>NUCLEOTIDE SEQUENCE [LARGE SCALE GENOMIC DNA]</scope>
    <source>
        <strain evidence="1">JCA_2017</strain>
    </source>
</reference>
<proteinExistence type="predicted"/>
<feature type="non-terminal residue" evidence="1">
    <location>
        <position position="1"/>
    </location>
</feature>
<dbReference type="Proteomes" id="UP000257109">
    <property type="component" value="Unassembled WGS sequence"/>
</dbReference>